<sequence length="94" mass="10751">MKGTISEFSRIIVKPGTIISEFEGEAVLLNIPQGIYYGIDEVGLEIWKLIVEKNSLGVIKTYLVNNYDITQKELSNDIERFIENLYEKGLIEIK</sequence>
<evidence type="ECO:0000313" key="1">
    <source>
        <dbReference type="EMBL" id="OJD73997.1"/>
    </source>
</evidence>
<gene>
    <name evidence="1" type="ORF">BAU28_18470</name>
</gene>
<reference evidence="1 2" key="1">
    <citation type="submission" date="2016-06" db="EMBL/GenBank/DDBJ databases">
        <title>First insights into the genetic diversity and population structure of in the Bacillus cereus group bacteria from diverse marine environments.</title>
        <authorList>
            <person name="Liu Y."/>
            <person name="Lai Q."/>
            <person name="Shao Z."/>
        </authorList>
    </citation>
    <scope>NUCLEOTIDE SEQUENCE [LARGE SCALE GENOMIC DNA]</scope>
    <source>
        <strain evidence="1 2">NH24A2</strain>
    </source>
</reference>
<dbReference type="Pfam" id="PF05402">
    <property type="entry name" value="PqqD"/>
    <property type="match status" value="1"/>
</dbReference>
<dbReference type="Gene3D" id="1.10.10.1150">
    <property type="entry name" value="Coenzyme PQQ synthesis protein D (PqqD)"/>
    <property type="match status" value="1"/>
</dbReference>
<dbReference type="InterPro" id="IPR041881">
    <property type="entry name" value="PqqD_sf"/>
</dbReference>
<evidence type="ECO:0008006" key="3">
    <source>
        <dbReference type="Google" id="ProtNLM"/>
    </source>
</evidence>
<dbReference type="InterPro" id="IPR008792">
    <property type="entry name" value="PQQD"/>
</dbReference>
<comment type="caution">
    <text evidence="1">The sequence shown here is derived from an EMBL/GenBank/DDBJ whole genome shotgun (WGS) entry which is preliminary data.</text>
</comment>
<dbReference type="EMBL" id="MAOI01000121">
    <property type="protein sequence ID" value="OJD73997.1"/>
    <property type="molecule type" value="Genomic_DNA"/>
</dbReference>
<name>A0A1J9VCP5_9BACI</name>
<dbReference type="AlphaFoldDB" id="A0A1J9VCP5"/>
<dbReference type="RefSeq" id="WP_071720513.1">
    <property type="nucleotide sequence ID" value="NZ_CBCSHB010000009.1"/>
</dbReference>
<evidence type="ECO:0000313" key="2">
    <source>
        <dbReference type="Proteomes" id="UP000182788"/>
    </source>
</evidence>
<dbReference type="GeneID" id="87594556"/>
<proteinExistence type="predicted"/>
<protein>
    <recommendedName>
        <fullName evidence="3">Pyrroloquinoline quinone biosynthesis protein PqqD</fullName>
    </recommendedName>
</protein>
<accession>A0A1J9VCP5</accession>
<organism evidence="1 2">
    <name type="scientific">Bacillus paramycoides</name>
    <dbReference type="NCBI Taxonomy" id="2026194"/>
    <lineage>
        <taxon>Bacteria</taxon>
        <taxon>Bacillati</taxon>
        <taxon>Bacillota</taxon>
        <taxon>Bacilli</taxon>
        <taxon>Bacillales</taxon>
        <taxon>Bacillaceae</taxon>
        <taxon>Bacillus</taxon>
        <taxon>Bacillus cereus group</taxon>
    </lineage>
</organism>
<dbReference type="Proteomes" id="UP000182788">
    <property type="component" value="Unassembled WGS sequence"/>
</dbReference>